<reference evidence="1 2" key="1">
    <citation type="journal article" date="2015" name="Sci. Rep.">
        <title>Genome of the facultative scuticociliatosis pathogen Pseudocohnilembus persalinus provides insight into its virulence through horizontal gene transfer.</title>
        <authorList>
            <person name="Xiong J."/>
            <person name="Wang G."/>
            <person name="Cheng J."/>
            <person name="Tian M."/>
            <person name="Pan X."/>
            <person name="Warren A."/>
            <person name="Jiang C."/>
            <person name="Yuan D."/>
            <person name="Miao W."/>
        </authorList>
    </citation>
    <scope>NUCLEOTIDE SEQUENCE [LARGE SCALE GENOMIC DNA]</scope>
    <source>
        <strain evidence="1">36N120E</strain>
    </source>
</reference>
<sequence>MNNQNIQSYNPLQKSTQYEIEIYQQQLPLSNKQHNSLESLICDKQQKSFNYSQFMKSEASQQFNSTQQNSFQQPKQVQDQKQDINFCEICRTQYKNHQICQCPINQLVGQNCQQESQIQTQTQKDLNPEKQYNHQQIPQLLNLKIIDEDKFQDFDDQNFDIEEGSISQSHKSIVNKKQQYTFQ</sequence>
<name>A0A0V0QB08_PSEPJ</name>
<comment type="caution">
    <text evidence="1">The sequence shown here is derived from an EMBL/GenBank/DDBJ whole genome shotgun (WGS) entry which is preliminary data.</text>
</comment>
<protein>
    <submittedName>
        <fullName evidence="1">Uncharacterized protein</fullName>
    </submittedName>
</protein>
<dbReference type="Proteomes" id="UP000054937">
    <property type="component" value="Unassembled WGS sequence"/>
</dbReference>
<accession>A0A0V0QB08</accession>
<evidence type="ECO:0000313" key="1">
    <source>
        <dbReference type="EMBL" id="KRW99338.1"/>
    </source>
</evidence>
<dbReference type="AlphaFoldDB" id="A0A0V0QB08"/>
<dbReference type="EMBL" id="LDAU01000214">
    <property type="protein sequence ID" value="KRW99338.1"/>
    <property type="molecule type" value="Genomic_DNA"/>
</dbReference>
<gene>
    <name evidence="1" type="ORF">PPERSA_02450</name>
</gene>
<organism evidence="1 2">
    <name type="scientific">Pseudocohnilembus persalinus</name>
    <name type="common">Ciliate</name>
    <dbReference type="NCBI Taxonomy" id="266149"/>
    <lineage>
        <taxon>Eukaryota</taxon>
        <taxon>Sar</taxon>
        <taxon>Alveolata</taxon>
        <taxon>Ciliophora</taxon>
        <taxon>Intramacronucleata</taxon>
        <taxon>Oligohymenophorea</taxon>
        <taxon>Scuticociliatia</taxon>
        <taxon>Philasterida</taxon>
        <taxon>Pseudocohnilembidae</taxon>
        <taxon>Pseudocohnilembus</taxon>
    </lineage>
</organism>
<proteinExistence type="predicted"/>
<keyword evidence="2" id="KW-1185">Reference proteome</keyword>
<dbReference type="InParanoid" id="A0A0V0QB08"/>
<evidence type="ECO:0000313" key="2">
    <source>
        <dbReference type="Proteomes" id="UP000054937"/>
    </source>
</evidence>